<keyword evidence="3" id="KW-1185">Reference proteome</keyword>
<organism evidence="2 3">
    <name type="scientific">Scytonema hofmannii PCC 7110</name>
    <dbReference type="NCBI Taxonomy" id="128403"/>
    <lineage>
        <taxon>Bacteria</taxon>
        <taxon>Bacillati</taxon>
        <taxon>Cyanobacteriota</taxon>
        <taxon>Cyanophyceae</taxon>
        <taxon>Nostocales</taxon>
        <taxon>Scytonemataceae</taxon>
        <taxon>Scytonema</taxon>
    </lineage>
</organism>
<feature type="domain" description="KAP NTPase" evidence="1">
    <location>
        <begin position="45"/>
        <end position="130"/>
    </location>
</feature>
<dbReference type="Proteomes" id="UP000076925">
    <property type="component" value="Unassembled WGS sequence"/>
</dbReference>
<dbReference type="Pfam" id="PF07693">
    <property type="entry name" value="KAP_NTPase"/>
    <property type="match status" value="1"/>
</dbReference>
<comment type="caution">
    <text evidence="2">The sequence shown here is derived from an EMBL/GenBank/DDBJ whole genome shotgun (WGS) entry which is preliminary data.</text>
</comment>
<dbReference type="InterPro" id="IPR011646">
    <property type="entry name" value="KAP_P-loop"/>
</dbReference>
<accession>A0A139WYR4</accession>
<name>A0A139WYR4_9CYAN</name>
<dbReference type="RefSeq" id="WP_017746136.1">
    <property type="nucleotide sequence ID" value="NZ_KQ976354.1"/>
</dbReference>
<dbReference type="OrthoDB" id="474108at2"/>
<protein>
    <recommendedName>
        <fullName evidence="1">KAP NTPase domain-containing protein</fullName>
    </recommendedName>
</protein>
<gene>
    <name evidence="2" type="ORF">WA1_39645</name>
</gene>
<evidence type="ECO:0000313" key="3">
    <source>
        <dbReference type="Proteomes" id="UP000076925"/>
    </source>
</evidence>
<evidence type="ECO:0000259" key="1">
    <source>
        <dbReference type="Pfam" id="PF07693"/>
    </source>
</evidence>
<dbReference type="AlphaFoldDB" id="A0A139WYR4"/>
<dbReference type="STRING" id="128403.WA1_39645"/>
<reference evidence="2 3" key="1">
    <citation type="journal article" date="2013" name="Genome Biol. Evol.">
        <title>Genomes of Stigonematalean cyanobacteria (subsection V) and the evolution of oxygenic photosynthesis from prokaryotes to plastids.</title>
        <authorList>
            <person name="Dagan T."/>
            <person name="Roettger M."/>
            <person name="Stucken K."/>
            <person name="Landan G."/>
            <person name="Koch R."/>
            <person name="Major P."/>
            <person name="Gould S.B."/>
            <person name="Goremykin V.V."/>
            <person name="Rippka R."/>
            <person name="Tandeau de Marsac N."/>
            <person name="Gugger M."/>
            <person name="Lockhart P.J."/>
            <person name="Allen J.F."/>
            <person name="Brune I."/>
            <person name="Maus I."/>
            <person name="Puhler A."/>
            <person name="Martin W.F."/>
        </authorList>
    </citation>
    <scope>NUCLEOTIDE SEQUENCE [LARGE SCALE GENOMIC DNA]</scope>
    <source>
        <strain evidence="2 3">PCC 7110</strain>
    </source>
</reference>
<evidence type="ECO:0000313" key="2">
    <source>
        <dbReference type="EMBL" id="KYC37585.1"/>
    </source>
</evidence>
<proteinExistence type="predicted"/>
<sequence>MTSSHSSITDLNKAIDNYNPFDRSLVVRNHDIWNQSFPDVPSINAHASDSIFQAIKQIRAGKRSVIGITIKAEKGLGKSHLIGRIRHQLQSEGECFFVYMSEVDYGDLNKINSKFLNTLTSSLKQTGTQGVMQWQELATALLNEVYNSNHTPQDLIKRFPVVLAQKPKIVDELTAKLLKLKSNIENPYLLQAILWTLCSDKVSFAINWLAGRDLAQSQADAMGLPNSSQEDKETEAFQSVCQILDLIGDYRTIVISFDELESLNCNEQGFTRAQVVALLAKDLYSKIKRGVLILNMYAETWTHQVKVVPHAEAVIDRIGEKTFDLKHLNSDDVITLVSYWLKDFYDNKGLTPIHQVYPFYEGELREIGKEKPIVRRVLQWCAENWKIPGNDPPKLPKKPLHEVEIAFNKELKILEQTIDNYFDDSSLIADAIYFGLIAIKGETIEKIKIEDIEELKLKTTDQPYLHFKIYGKENGKIVKIVVSVIQDSSARFVSAGLKRLIDYKKFDMTRGCLIRSKEINPKTQGKTYLDQLLSKELGGEFVKLTIEDIKPLLAILFLWKSRKDYEVNEQEITQFIHQTKIVANNYIIKEILSVPSGKIPSGLVEEDCITGKIQQNINITEQTQDVNIMVDNLFMKLGL</sequence>
<dbReference type="EMBL" id="ANNX02000046">
    <property type="protein sequence ID" value="KYC37585.1"/>
    <property type="molecule type" value="Genomic_DNA"/>
</dbReference>